<dbReference type="Proteomes" id="UP000825890">
    <property type="component" value="Unassembled WGS sequence"/>
</dbReference>
<name>A0A9P3CI79_9PEZI</name>
<evidence type="ECO:0008006" key="3">
    <source>
        <dbReference type="Google" id="ProtNLM"/>
    </source>
</evidence>
<reference evidence="1 2" key="1">
    <citation type="submission" date="2021-01" db="EMBL/GenBank/DDBJ databases">
        <title>Cercospora kikuchii MAFF 305040 whole genome shotgun sequence.</title>
        <authorList>
            <person name="Kashiwa T."/>
            <person name="Suzuki T."/>
        </authorList>
    </citation>
    <scope>NUCLEOTIDE SEQUENCE [LARGE SCALE GENOMIC DNA]</scope>
    <source>
        <strain evidence="1 2">MAFF 305040</strain>
    </source>
</reference>
<dbReference type="OrthoDB" id="4757095at2759"/>
<gene>
    <name evidence="1" type="ORF">CKM354_000243500</name>
</gene>
<evidence type="ECO:0000313" key="2">
    <source>
        <dbReference type="Proteomes" id="UP000825890"/>
    </source>
</evidence>
<protein>
    <recommendedName>
        <fullName evidence="3">F-box domain-containing protein</fullName>
    </recommendedName>
</protein>
<evidence type="ECO:0000313" key="1">
    <source>
        <dbReference type="EMBL" id="GIZ39043.1"/>
    </source>
</evidence>
<dbReference type="PANTHER" id="PTHR42085:SF1">
    <property type="entry name" value="F-BOX DOMAIN-CONTAINING PROTEIN"/>
    <property type="match status" value="1"/>
</dbReference>
<dbReference type="RefSeq" id="XP_044653530.1">
    <property type="nucleotide sequence ID" value="XM_044797595.1"/>
</dbReference>
<organism evidence="1 2">
    <name type="scientific">Cercospora kikuchii</name>
    <dbReference type="NCBI Taxonomy" id="84275"/>
    <lineage>
        <taxon>Eukaryota</taxon>
        <taxon>Fungi</taxon>
        <taxon>Dikarya</taxon>
        <taxon>Ascomycota</taxon>
        <taxon>Pezizomycotina</taxon>
        <taxon>Dothideomycetes</taxon>
        <taxon>Dothideomycetidae</taxon>
        <taxon>Mycosphaerellales</taxon>
        <taxon>Mycosphaerellaceae</taxon>
        <taxon>Cercospora</taxon>
    </lineage>
</organism>
<proteinExistence type="predicted"/>
<sequence>MPNQKKKTARRATNPQFDSLLTSLPLELRQEIYSYLFSNNIVVLPRRMRGNPKGLSRSPPFLLTCKGFYSEAIDFYYKHSIFQMKHARANSQLPCLPKWLKKIGKKRAGLIKEFRIVPPEIAEEVAKPPVDPFTLMEARCENAEWTIERAKYWVGKASDVEQLADGVFKSCVCVRIELCSEKATAQDQVWTTEPMEYLKKWKDDYSDNFKAVFDRAYAKAEAQGALTMSPLVSNVAI</sequence>
<dbReference type="EMBL" id="BOLY01000002">
    <property type="protein sequence ID" value="GIZ39043.1"/>
    <property type="molecule type" value="Genomic_DNA"/>
</dbReference>
<dbReference type="GeneID" id="68288010"/>
<comment type="caution">
    <text evidence="1">The sequence shown here is derived from an EMBL/GenBank/DDBJ whole genome shotgun (WGS) entry which is preliminary data.</text>
</comment>
<keyword evidence="2" id="KW-1185">Reference proteome</keyword>
<accession>A0A9P3CI79</accession>
<dbReference type="AlphaFoldDB" id="A0A9P3CI79"/>
<dbReference type="InterPro" id="IPR038883">
    <property type="entry name" value="AN11006-like"/>
</dbReference>
<dbReference type="PANTHER" id="PTHR42085">
    <property type="entry name" value="F-BOX DOMAIN-CONTAINING PROTEIN"/>
    <property type="match status" value="1"/>
</dbReference>